<feature type="region of interest" description="Disordered" evidence="1">
    <location>
        <begin position="135"/>
        <end position="204"/>
    </location>
</feature>
<comment type="caution">
    <text evidence="2">The sequence shown here is derived from an EMBL/GenBank/DDBJ whole genome shotgun (WGS) entry which is preliminary data.</text>
</comment>
<feature type="compositionally biased region" description="Basic and acidic residues" evidence="1">
    <location>
        <begin position="277"/>
        <end position="288"/>
    </location>
</feature>
<dbReference type="Proteomes" id="UP001205185">
    <property type="component" value="Unassembled WGS sequence"/>
</dbReference>
<evidence type="ECO:0000313" key="3">
    <source>
        <dbReference type="Proteomes" id="UP001205185"/>
    </source>
</evidence>
<accession>A0ABT1I680</accession>
<feature type="region of interest" description="Disordered" evidence="1">
    <location>
        <begin position="80"/>
        <end position="105"/>
    </location>
</feature>
<keyword evidence="3" id="KW-1185">Reference proteome</keyword>
<feature type="region of interest" description="Disordered" evidence="1">
    <location>
        <begin position="260"/>
        <end position="301"/>
    </location>
</feature>
<sequence length="317" mass="33175">MTAVGVGVGVGVLVGALGVGVPRGRAHALRGASPWWEARWGEARRGEQDRIALSSPRYTAYRKAPTRRGERAGGLWTTRKRGELLRGKDTRPGGEDSGRAAAGGGATAMGSAAWVLALVGALGIEVPRGRAPRGEALQGNAARGGAQWEEQDQTALSSPRYTAYRQPPTKEGERAGRLWTTRGRGNVGRGKDTRPSGEDGGRAAAGVGMTAVGVGVSVAAPRGRAPRVDALQGNGRWCEARWGEQDQIALSSPRYTAYRRAPTKEGGRGGGLWTTREGGDVGRGKDTRSGGACSEQSTDRTGRVWGVVGTTPGWWVG</sequence>
<name>A0ABT1I680_9PSEU</name>
<evidence type="ECO:0000313" key="2">
    <source>
        <dbReference type="EMBL" id="MCP2268137.1"/>
    </source>
</evidence>
<gene>
    <name evidence="2" type="ORF">LV75_000623</name>
</gene>
<evidence type="ECO:0000256" key="1">
    <source>
        <dbReference type="SAM" id="MobiDB-lite"/>
    </source>
</evidence>
<feature type="compositionally biased region" description="Basic and acidic residues" evidence="1">
    <location>
        <begin position="189"/>
        <end position="201"/>
    </location>
</feature>
<dbReference type="EMBL" id="JAMTCO010000002">
    <property type="protein sequence ID" value="MCP2268137.1"/>
    <property type="molecule type" value="Genomic_DNA"/>
</dbReference>
<organism evidence="2 3">
    <name type="scientific">Actinokineospora diospyrosa</name>
    <dbReference type="NCBI Taxonomy" id="103728"/>
    <lineage>
        <taxon>Bacteria</taxon>
        <taxon>Bacillati</taxon>
        <taxon>Actinomycetota</taxon>
        <taxon>Actinomycetes</taxon>
        <taxon>Pseudonocardiales</taxon>
        <taxon>Pseudonocardiaceae</taxon>
        <taxon>Actinokineospora</taxon>
    </lineage>
</organism>
<protein>
    <submittedName>
        <fullName evidence="2">Uncharacterized protein</fullName>
    </submittedName>
</protein>
<feature type="compositionally biased region" description="Basic and acidic residues" evidence="1">
    <location>
        <begin position="80"/>
        <end position="98"/>
    </location>
</feature>
<proteinExistence type="predicted"/>
<reference evidence="2 3" key="1">
    <citation type="submission" date="2022-06" db="EMBL/GenBank/DDBJ databases">
        <title>Genomic Encyclopedia of Archaeal and Bacterial Type Strains, Phase II (KMG-II): from individual species to whole genera.</title>
        <authorList>
            <person name="Goeker M."/>
        </authorList>
    </citation>
    <scope>NUCLEOTIDE SEQUENCE [LARGE SCALE GENOMIC DNA]</scope>
    <source>
        <strain evidence="2 3">DSM 44255</strain>
    </source>
</reference>